<dbReference type="GO" id="GO:0004497">
    <property type="term" value="F:monooxygenase activity"/>
    <property type="evidence" value="ECO:0007669"/>
    <property type="project" value="UniProtKB-KW"/>
</dbReference>
<keyword evidence="4" id="KW-0560">Oxidoreductase</keyword>
<organism evidence="7 8">
    <name type="scientific">Exophiala mesophila</name>
    <name type="common">Black yeast-like fungus</name>
    <dbReference type="NCBI Taxonomy" id="212818"/>
    <lineage>
        <taxon>Eukaryota</taxon>
        <taxon>Fungi</taxon>
        <taxon>Dikarya</taxon>
        <taxon>Ascomycota</taxon>
        <taxon>Pezizomycotina</taxon>
        <taxon>Eurotiomycetes</taxon>
        <taxon>Chaetothyriomycetidae</taxon>
        <taxon>Chaetothyriales</taxon>
        <taxon>Herpotrichiellaceae</taxon>
        <taxon>Exophiala</taxon>
    </lineage>
</organism>
<evidence type="ECO:0000256" key="4">
    <source>
        <dbReference type="ARBA" id="ARBA00023002"/>
    </source>
</evidence>
<gene>
    <name evidence="7" type="ORF">B0A52_04652</name>
</gene>
<dbReference type="SUPFAM" id="SSF48264">
    <property type="entry name" value="Cytochrome P450"/>
    <property type="match status" value="1"/>
</dbReference>
<keyword evidence="6" id="KW-0503">Monooxygenase</keyword>
<dbReference type="InterPro" id="IPR036396">
    <property type="entry name" value="Cyt_P450_sf"/>
</dbReference>
<comment type="cofactor">
    <cofactor evidence="1">
        <name>heme</name>
        <dbReference type="ChEBI" id="CHEBI:30413"/>
    </cofactor>
</comment>
<dbReference type="InterPro" id="IPR001128">
    <property type="entry name" value="Cyt_P450"/>
</dbReference>
<dbReference type="CDD" id="cd11041">
    <property type="entry name" value="CYP503A1-like"/>
    <property type="match status" value="1"/>
</dbReference>
<accession>A0A438N8H5</accession>
<dbReference type="PANTHER" id="PTHR46206:SF6">
    <property type="entry name" value="CYTOCHROME P450 MONOOXYGENASE AN1598-RELATED"/>
    <property type="match status" value="1"/>
</dbReference>
<evidence type="ECO:0008006" key="9">
    <source>
        <dbReference type="Google" id="ProtNLM"/>
    </source>
</evidence>
<dbReference type="GO" id="GO:0020037">
    <property type="term" value="F:heme binding"/>
    <property type="evidence" value="ECO:0007669"/>
    <property type="project" value="InterPro"/>
</dbReference>
<dbReference type="GO" id="GO:0016705">
    <property type="term" value="F:oxidoreductase activity, acting on paired donors, with incorporation or reduction of molecular oxygen"/>
    <property type="evidence" value="ECO:0007669"/>
    <property type="project" value="InterPro"/>
</dbReference>
<dbReference type="Proteomes" id="UP000288859">
    <property type="component" value="Unassembled WGS sequence"/>
</dbReference>
<keyword evidence="3" id="KW-0479">Metal-binding</keyword>
<comment type="similarity">
    <text evidence="2">Belongs to the cytochrome P450 family.</text>
</comment>
<evidence type="ECO:0000256" key="6">
    <source>
        <dbReference type="ARBA" id="ARBA00023033"/>
    </source>
</evidence>
<evidence type="ECO:0000313" key="7">
    <source>
        <dbReference type="EMBL" id="RVX72054.1"/>
    </source>
</evidence>
<keyword evidence="5" id="KW-0408">Iron</keyword>
<dbReference type="Pfam" id="PF00067">
    <property type="entry name" value="p450"/>
    <property type="match status" value="1"/>
</dbReference>
<evidence type="ECO:0000256" key="5">
    <source>
        <dbReference type="ARBA" id="ARBA00023004"/>
    </source>
</evidence>
<evidence type="ECO:0000256" key="3">
    <source>
        <dbReference type="ARBA" id="ARBA00022723"/>
    </source>
</evidence>
<dbReference type="GO" id="GO:0005506">
    <property type="term" value="F:iron ion binding"/>
    <property type="evidence" value="ECO:0007669"/>
    <property type="project" value="InterPro"/>
</dbReference>
<protein>
    <recommendedName>
        <fullName evidence="9">Cytochrome P450</fullName>
    </recommendedName>
</protein>
<comment type="caution">
    <text evidence="7">The sequence shown here is derived from an EMBL/GenBank/DDBJ whole genome shotgun (WGS) entry which is preliminary data.</text>
</comment>
<evidence type="ECO:0000313" key="8">
    <source>
        <dbReference type="Proteomes" id="UP000288859"/>
    </source>
</evidence>
<proteinExistence type="inferred from homology"/>
<dbReference type="Gene3D" id="1.10.630.10">
    <property type="entry name" value="Cytochrome P450"/>
    <property type="match status" value="1"/>
</dbReference>
<dbReference type="OrthoDB" id="1844152at2759"/>
<dbReference type="PANTHER" id="PTHR46206">
    <property type="entry name" value="CYTOCHROME P450"/>
    <property type="match status" value="1"/>
</dbReference>
<evidence type="ECO:0000256" key="1">
    <source>
        <dbReference type="ARBA" id="ARBA00001971"/>
    </source>
</evidence>
<sequence>MGTKADEFDEAMRYDLQRNTPKVLASFVSEVEYAFNKIFGEPSKEWKAFQPREVMSQMTALMSGRAFVGLPLSRDNEWAQATVTYTQDVTRAWMMLRMVPSFLHWLVAPYLPQVRSLKRHRAMTKRKLEPLLSNKLSASEEEDENSGDEPGGELIRWFRRRYKNRPGGATAEELTRDQLLATFASIYNLSNALSYLIFDLATYPEYIDDLRAELDEVVDASGEINKENIQRLRKLDSFIRESQRLSPPSLGKKFVQEPFKNSSSQLNLCINALRRW</sequence>
<dbReference type="EMBL" id="NAJM01000014">
    <property type="protein sequence ID" value="RVX72054.1"/>
    <property type="molecule type" value="Genomic_DNA"/>
</dbReference>
<name>A0A438N8H5_EXOME</name>
<reference evidence="7 8" key="1">
    <citation type="submission" date="2017-03" db="EMBL/GenBank/DDBJ databases">
        <title>Genomes of endolithic fungi from Antarctica.</title>
        <authorList>
            <person name="Coleine C."/>
            <person name="Masonjones S."/>
            <person name="Stajich J.E."/>
        </authorList>
    </citation>
    <scope>NUCLEOTIDE SEQUENCE [LARGE SCALE GENOMIC DNA]</scope>
    <source>
        <strain evidence="7 8">CCFEE 6314</strain>
    </source>
</reference>
<evidence type="ECO:0000256" key="2">
    <source>
        <dbReference type="ARBA" id="ARBA00010617"/>
    </source>
</evidence>
<dbReference type="AlphaFoldDB" id="A0A438N8H5"/>